<sequence length="211" mass="24023">MSGFRAIHAETRGDRQCRGDKEALEKERLKGRREAFGRYHDPGPLTENTPGSLGYASRAERFQTDAAAELKKNRDAVVQAREELLSVKRERNLTREENRWKRADEEFNEKLERQASMANGAKGSQNHSSIAYDPITLEYHETPAGQKQKYEDDLTRFRAGVRTEKLHRQNSGSGYNPITVSVTLPESEKLTSKQGEDLRAPVLPPKPRYPN</sequence>
<dbReference type="EnsemblProtists" id="EKX50258">
    <property type="protein sequence ID" value="EKX50258"/>
    <property type="gene ID" value="GUITHDRAFT_135420"/>
</dbReference>
<dbReference type="OrthoDB" id="10261433at2759"/>
<feature type="region of interest" description="Disordered" evidence="2">
    <location>
        <begin position="1"/>
        <end position="53"/>
    </location>
</feature>
<feature type="compositionally biased region" description="Polar residues" evidence="2">
    <location>
        <begin position="169"/>
        <end position="180"/>
    </location>
</feature>
<protein>
    <submittedName>
        <fullName evidence="3 4">Uncharacterized protein</fullName>
    </submittedName>
</protein>
<feature type="compositionally biased region" description="Basic and acidic residues" evidence="2">
    <location>
        <begin position="7"/>
        <end position="41"/>
    </location>
</feature>
<evidence type="ECO:0000313" key="5">
    <source>
        <dbReference type="Proteomes" id="UP000011087"/>
    </source>
</evidence>
<feature type="coiled-coil region" evidence="1">
    <location>
        <begin position="70"/>
        <end position="97"/>
    </location>
</feature>
<gene>
    <name evidence="3" type="ORF">GUITHDRAFT_135420</name>
</gene>
<dbReference type="RefSeq" id="XP_005837238.1">
    <property type="nucleotide sequence ID" value="XM_005837181.1"/>
</dbReference>
<feature type="compositionally biased region" description="Basic and acidic residues" evidence="2">
    <location>
        <begin position="186"/>
        <end position="199"/>
    </location>
</feature>
<feature type="compositionally biased region" description="Pro residues" evidence="2">
    <location>
        <begin position="202"/>
        <end position="211"/>
    </location>
</feature>
<organism evidence="3">
    <name type="scientific">Guillardia theta (strain CCMP2712)</name>
    <name type="common">Cryptophyte</name>
    <dbReference type="NCBI Taxonomy" id="905079"/>
    <lineage>
        <taxon>Eukaryota</taxon>
        <taxon>Cryptophyceae</taxon>
        <taxon>Pyrenomonadales</taxon>
        <taxon>Geminigeraceae</taxon>
        <taxon>Guillardia</taxon>
    </lineage>
</organism>
<evidence type="ECO:0000256" key="1">
    <source>
        <dbReference type="SAM" id="Coils"/>
    </source>
</evidence>
<evidence type="ECO:0000313" key="3">
    <source>
        <dbReference type="EMBL" id="EKX50258.1"/>
    </source>
</evidence>
<dbReference type="OMA" id="RQYDDKA"/>
<name>L1JQA6_GUITC</name>
<reference evidence="3 5" key="1">
    <citation type="journal article" date="2012" name="Nature">
        <title>Algal genomes reveal evolutionary mosaicism and the fate of nucleomorphs.</title>
        <authorList>
            <consortium name="DOE Joint Genome Institute"/>
            <person name="Curtis B.A."/>
            <person name="Tanifuji G."/>
            <person name="Burki F."/>
            <person name="Gruber A."/>
            <person name="Irimia M."/>
            <person name="Maruyama S."/>
            <person name="Arias M.C."/>
            <person name="Ball S.G."/>
            <person name="Gile G.H."/>
            <person name="Hirakawa Y."/>
            <person name="Hopkins J.F."/>
            <person name="Kuo A."/>
            <person name="Rensing S.A."/>
            <person name="Schmutz J."/>
            <person name="Symeonidi A."/>
            <person name="Elias M."/>
            <person name="Eveleigh R.J."/>
            <person name="Herman E.K."/>
            <person name="Klute M.J."/>
            <person name="Nakayama T."/>
            <person name="Obornik M."/>
            <person name="Reyes-Prieto A."/>
            <person name="Armbrust E.V."/>
            <person name="Aves S.J."/>
            <person name="Beiko R.G."/>
            <person name="Coutinho P."/>
            <person name="Dacks J.B."/>
            <person name="Durnford D.G."/>
            <person name="Fast N.M."/>
            <person name="Green B.R."/>
            <person name="Grisdale C.J."/>
            <person name="Hempel F."/>
            <person name="Henrissat B."/>
            <person name="Hoppner M.P."/>
            <person name="Ishida K."/>
            <person name="Kim E."/>
            <person name="Koreny L."/>
            <person name="Kroth P.G."/>
            <person name="Liu Y."/>
            <person name="Malik S.B."/>
            <person name="Maier U.G."/>
            <person name="McRose D."/>
            <person name="Mock T."/>
            <person name="Neilson J.A."/>
            <person name="Onodera N.T."/>
            <person name="Poole A.M."/>
            <person name="Pritham E.J."/>
            <person name="Richards T.A."/>
            <person name="Rocap G."/>
            <person name="Roy S.W."/>
            <person name="Sarai C."/>
            <person name="Schaack S."/>
            <person name="Shirato S."/>
            <person name="Slamovits C.H."/>
            <person name="Spencer D.F."/>
            <person name="Suzuki S."/>
            <person name="Worden A.Z."/>
            <person name="Zauner S."/>
            <person name="Barry K."/>
            <person name="Bell C."/>
            <person name="Bharti A.K."/>
            <person name="Crow J.A."/>
            <person name="Grimwood J."/>
            <person name="Kramer R."/>
            <person name="Lindquist E."/>
            <person name="Lucas S."/>
            <person name="Salamov A."/>
            <person name="McFadden G.I."/>
            <person name="Lane C.E."/>
            <person name="Keeling P.J."/>
            <person name="Gray M.W."/>
            <person name="Grigoriev I.V."/>
            <person name="Archibald J.M."/>
        </authorList>
    </citation>
    <scope>NUCLEOTIDE SEQUENCE</scope>
    <source>
        <strain evidence="3 5">CCMP2712</strain>
    </source>
</reference>
<evidence type="ECO:0000256" key="2">
    <source>
        <dbReference type="SAM" id="MobiDB-lite"/>
    </source>
</evidence>
<proteinExistence type="predicted"/>
<dbReference type="PaxDb" id="55529-EKX50258"/>
<reference evidence="5" key="2">
    <citation type="submission" date="2012-11" db="EMBL/GenBank/DDBJ databases">
        <authorList>
            <person name="Kuo A."/>
            <person name="Curtis B.A."/>
            <person name="Tanifuji G."/>
            <person name="Burki F."/>
            <person name="Gruber A."/>
            <person name="Irimia M."/>
            <person name="Maruyama S."/>
            <person name="Arias M.C."/>
            <person name="Ball S.G."/>
            <person name="Gile G.H."/>
            <person name="Hirakawa Y."/>
            <person name="Hopkins J.F."/>
            <person name="Rensing S.A."/>
            <person name="Schmutz J."/>
            <person name="Symeonidi A."/>
            <person name="Elias M."/>
            <person name="Eveleigh R.J."/>
            <person name="Herman E.K."/>
            <person name="Klute M.J."/>
            <person name="Nakayama T."/>
            <person name="Obornik M."/>
            <person name="Reyes-Prieto A."/>
            <person name="Armbrust E.V."/>
            <person name="Aves S.J."/>
            <person name="Beiko R.G."/>
            <person name="Coutinho P."/>
            <person name="Dacks J.B."/>
            <person name="Durnford D.G."/>
            <person name="Fast N.M."/>
            <person name="Green B.R."/>
            <person name="Grisdale C."/>
            <person name="Hempe F."/>
            <person name="Henrissat B."/>
            <person name="Hoppner M.P."/>
            <person name="Ishida K.-I."/>
            <person name="Kim E."/>
            <person name="Koreny L."/>
            <person name="Kroth P.G."/>
            <person name="Liu Y."/>
            <person name="Malik S.-B."/>
            <person name="Maier U.G."/>
            <person name="McRose D."/>
            <person name="Mock T."/>
            <person name="Neilson J.A."/>
            <person name="Onodera N.T."/>
            <person name="Poole A.M."/>
            <person name="Pritham E.J."/>
            <person name="Richards T.A."/>
            <person name="Rocap G."/>
            <person name="Roy S.W."/>
            <person name="Sarai C."/>
            <person name="Schaack S."/>
            <person name="Shirato S."/>
            <person name="Slamovits C.H."/>
            <person name="Spencer D.F."/>
            <person name="Suzuki S."/>
            <person name="Worden A.Z."/>
            <person name="Zauner S."/>
            <person name="Barry K."/>
            <person name="Bell C."/>
            <person name="Bharti A.K."/>
            <person name="Crow J.A."/>
            <person name="Grimwood J."/>
            <person name="Kramer R."/>
            <person name="Lindquist E."/>
            <person name="Lucas S."/>
            <person name="Salamov A."/>
            <person name="McFadden G.I."/>
            <person name="Lane C.E."/>
            <person name="Keeling P.J."/>
            <person name="Gray M.W."/>
            <person name="Grigoriev I.V."/>
            <person name="Archibald J.M."/>
        </authorList>
    </citation>
    <scope>NUCLEOTIDE SEQUENCE</scope>
    <source>
        <strain evidence="5">CCMP2712</strain>
    </source>
</reference>
<keyword evidence="1" id="KW-0175">Coiled coil</keyword>
<dbReference type="STRING" id="905079.L1JQA6"/>
<dbReference type="GeneID" id="17306873"/>
<feature type="region of interest" description="Disordered" evidence="2">
    <location>
        <begin position="186"/>
        <end position="211"/>
    </location>
</feature>
<accession>L1JQA6</accession>
<keyword evidence="5" id="KW-1185">Reference proteome</keyword>
<evidence type="ECO:0000313" key="4">
    <source>
        <dbReference type="EnsemblProtists" id="EKX50258"/>
    </source>
</evidence>
<feature type="region of interest" description="Disordered" evidence="2">
    <location>
        <begin position="161"/>
        <end position="180"/>
    </location>
</feature>
<dbReference type="eggNOG" id="ENOG502S8HU">
    <property type="taxonomic scope" value="Eukaryota"/>
</dbReference>
<dbReference type="EMBL" id="JH992979">
    <property type="protein sequence ID" value="EKX50258.1"/>
    <property type="molecule type" value="Genomic_DNA"/>
</dbReference>
<dbReference type="HOGENOM" id="CLU_095157_0_0_1"/>
<dbReference type="AlphaFoldDB" id="L1JQA6"/>
<dbReference type="Proteomes" id="UP000011087">
    <property type="component" value="Unassembled WGS sequence"/>
</dbReference>
<reference evidence="4" key="3">
    <citation type="submission" date="2015-06" db="UniProtKB">
        <authorList>
            <consortium name="EnsemblProtists"/>
        </authorList>
    </citation>
    <scope>IDENTIFICATION</scope>
</reference>
<dbReference type="KEGG" id="gtt:GUITHDRAFT_135420"/>